<evidence type="ECO:0000256" key="1">
    <source>
        <dbReference type="SAM" id="MobiDB-lite"/>
    </source>
</evidence>
<name>A0A2I0HU57_PUNGR</name>
<gene>
    <name evidence="3" type="ORF">CRG98_044407</name>
</gene>
<evidence type="ECO:0000313" key="3">
    <source>
        <dbReference type="EMBL" id="PKI35241.1"/>
    </source>
</evidence>
<keyword evidence="2" id="KW-0472">Membrane</keyword>
<reference evidence="3 4" key="1">
    <citation type="submission" date="2017-11" db="EMBL/GenBank/DDBJ databases">
        <title>De-novo sequencing of pomegranate (Punica granatum L.) genome.</title>
        <authorList>
            <person name="Akparov Z."/>
            <person name="Amiraslanov A."/>
            <person name="Hajiyeva S."/>
            <person name="Abbasov M."/>
            <person name="Kaur K."/>
            <person name="Hamwieh A."/>
            <person name="Solovyev V."/>
            <person name="Salamov A."/>
            <person name="Braich B."/>
            <person name="Kosarev P."/>
            <person name="Mahmoud A."/>
            <person name="Hajiyev E."/>
            <person name="Babayeva S."/>
            <person name="Izzatullayeva V."/>
            <person name="Mammadov A."/>
            <person name="Mammadov A."/>
            <person name="Sharifova S."/>
            <person name="Ojaghi J."/>
            <person name="Eynullazada K."/>
            <person name="Bayramov B."/>
            <person name="Abdulazimova A."/>
            <person name="Shahmuradov I."/>
        </authorList>
    </citation>
    <scope>NUCLEOTIDE SEQUENCE [LARGE SCALE GENOMIC DNA]</scope>
    <source>
        <strain evidence="4">cv. AG2017</strain>
        <tissue evidence="3">Leaf</tissue>
    </source>
</reference>
<proteinExistence type="predicted"/>
<keyword evidence="2" id="KW-1133">Transmembrane helix</keyword>
<protein>
    <submittedName>
        <fullName evidence="3">Uncharacterized protein</fullName>
    </submittedName>
</protein>
<feature type="transmembrane region" description="Helical" evidence="2">
    <location>
        <begin position="76"/>
        <end position="96"/>
    </location>
</feature>
<keyword evidence="2" id="KW-0812">Transmembrane</keyword>
<dbReference type="AlphaFoldDB" id="A0A2I0HU57"/>
<organism evidence="3 4">
    <name type="scientific">Punica granatum</name>
    <name type="common">Pomegranate</name>
    <dbReference type="NCBI Taxonomy" id="22663"/>
    <lineage>
        <taxon>Eukaryota</taxon>
        <taxon>Viridiplantae</taxon>
        <taxon>Streptophyta</taxon>
        <taxon>Embryophyta</taxon>
        <taxon>Tracheophyta</taxon>
        <taxon>Spermatophyta</taxon>
        <taxon>Magnoliopsida</taxon>
        <taxon>eudicotyledons</taxon>
        <taxon>Gunneridae</taxon>
        <taxon>Pentapetalae</taxon>
        <taxon>rosids</taxon>
        <taxon>malvids</taxon>
        <taxon>Myrtales</taxon>
        <taxon>Lythraceae</taxon>
        <taxon>Punica</taxon>
    </lineage>
</organism>
<dbReference type="Proteomes" id="UP000233551">
    <property type="component" value="Unassembled WGS sequence"/>
</dbReference>
<feature type="compositionally biased region" description="Basic and acidic residues" evidence="1">
    <location>
        <begin position="124"/>
        <end position="134"/>
    </location>
</feature>
<evidence type="ECO:0000313" key="4">
    <source>
        <dbReference type="Proteomes" id="UP000233551"/>
    </source>
</evidence>
<evidence type="ECO:0000256" key="2">
    <source>
        <dbReference type="SAM" id="Phobius"/>
    </source>
</evidence>
<comment type="caution">
    <text evidence="3">The sequence shown here is derived from an EMBL/GenBank/DDBJ whole genome shotgun (WGS) entry which is preliminary data.</text>
</comment>
<sequence>MKRKTMKSRKLQHMEFFGPPPSPSPPPPEFPFPFQFPPPPPLPPTVYCLYPCFSPVIFVEGAPPIAVAHHHHRSSWAVLGSITVVVISFLTIYNGLFTCKRNTGGMIKGLARWIAKHKDQTSGRAAWETERNADAAESQQSISSTPKSEEEESQETEVSSTPESKEEETEGE</sequence>
<accession>A0A2I0HU57</accession>
<keyword evidence="4" id="KW-1185">Reference proteome</keyword>
<dbReference type="EMBL" id="PGOL01005437">
    <property type="protein sequence ID" value="PKI35241.1"/>
    <property type="molecule type" value="Genomic_DNA"/>
</dbReference>
<feature type="region of interest" description="Disordered" evidence="1">
    <location>
        <begin position="124"/>
        <end position="172"/>
    </location>
</feature>